<dbReference type="PRINTS" id="PR00125">
    <property type="entry name" value="ATPASEDELTA"/>
</dbReference>
<name>A0A556N3G4_9FLAO</name>
<dbReference type="RefSeq" id="WP_144332301.1">
    <property type="nucleotide sequence ID" value="NZ_VLPL01000002.1"/>
</dbReference>
<dbReference type="Proteomes" id="UP000316008">
    <property type="component" value="Unassembled WGS sequence"/>
</dbReference>
<dbReference type="GO" id="GO:0005886">
    <property type="term" value="C:plasma membrane"/>
    <property type="evidence" value="ECO:0007669"/>
    <property type="project" value="UniProtKB-SubCell"/>
</dbReference>
<comment type="function">
    <text evidence="7">F(1)F(0) ATP synthase produces ATP from ADP in the presence of a proton or sodium gradient. F-type ATPases consist of two structural domains, F(1) containing the extramembraneous catalytic core and F(0) containing the membrane proton channel, linked together by a central stalk and a peripheral stalk. During catalysis, ATP synthesis in the catalytic domain of F(1) is coupled via a rotary mechanism of the central stalk subunits to proton translocation.</text>
</comment>
<evidence type="ECO:0000256" key="7">
    <source>
        <dbReference type="HAMAP-Rule" id="MF_01416"/>
    </source>
</evidence>
<dbReference type="PROSITE" id="PS00389">
    <property type="entry name" value="ATPASE_DELTA"/>
    <property type="match status" value="1"/>
</dbReference>
<dbReference type="EMBL" id="VLPL01000002">
    <property type="protein sequence ID" value="TSJ46764.1"/>
    <property type="molecule type" value="Genomic_DNA"/>
</dbReference>
<keyword evidence="5 7" id="KW-0472">Membrane</keyword>
<dbReference type="Gene3D" id="1.10.520.20">
    <property type="entry name" value="N-terminal domain of the delta subunit of the F1F0-ATP synthase"/>
    <property type="match status" value="1"/>
</dbReference>
<keyword evidence="6 7" id="KW-0066">ATP synthesis</keyword>
<keyword evidence="2 7" id="KW-0813">Transport</keyword>
<evidence type="ECO:0000313" key="9">
    <source>
        <dbReference type="Proteomes" id="UP000316008"/>
    </source>
</evidence>
<dbReference type="OrthoDB" id="9802471at2"/>
<sequence>MKSSKSASRYAQALLDLAIEQNKVDAVAADMKYMATVCAENPDLENMLQSPVVKADKKIAVLNAIFDQFDQLTNLFVELIVKNGREAYLSQIAASFDVILKEYQGIVPVTLISAHKLDEQVKKEIVSKVQASITGTVELTEKIDADLIGGFVVRMGDTQIDASVASQINKLKQRLTR</sequence>
<evidence type="ECO:0000256" key="5">
    <source>
        <dbReference type="ARBA" id="ARBA00023136"/>
    </source>
</evidence>
<keyword evidence="7" id="KW-0139">CF(1)</keyword>
<dbReference type="PANTHER" id="PTHR11910">
    <property type="entry name" value="ATP SYNTHASE DELTA CHAIN"/>
    <property type="match status" value="1"/>
</dbReference>
<comment type="subcellular location">
    <subcellularLocation>
        <location evidence="7">Cell membrane</location>
        <topology evidence="7">Peripheral membrane protein</topology>
    </subcellularLocation>
    <subcellularLocation>
        <location evidence="1">Membrane</location>
    </subcellularLocation>
</comment>
<evidence type="ECO:0000256" key="2">
    <source>
        <dbReference type="ARBA" id="ARBA00022448"/>
    </source>
</evidence>
<comment type="caution">
    <text evidence="8">The sequence shown here is derived from an EMBL/GenBank/DDBJ whole genome shotgun (WGS) entry which is preliminary data.</text>
</comment>
<dbReference type="InterPro" id="IPR026015">
    <property type="entry name" value="ATP_synth_OSCP/delta_N_sf"/>
</dbReference>
<evidence type="ECO:0000256" key="4">
    <source>
        <dbReference type="ARBA" id="ARBA00023065"/>
    </source>
</evidence>
<dbReference type="InterPro" id="IPR020781">
    <property type="entry name" value="ATPase_OSCP/d_CS"/>
</dbReference>
<reference evidence="8 9" key="1">
    <citation type="submission" date="2019-07" db="EMBL/GenBank/DDBJ databases">
        <authorList>
            <person name="Huq M.A."/>
        </authorList>
    </citation>
    <scope>NUCLEOTIDE SEQUENCE [LARGE SCALE GENOMIC DNA]</scope>
    <source>
        <strain evidence="8 9">MAH-3</strain>
    </source>
</reference>
<keyword evidence="7" id="KW-1003">Cell membrane</keyword>
<gene>
    <name evidence="7 8" type="primary">atpH</name>
    <name evidence="8" type="ORF">FO442_06275</name>
</gene>
<dbReference type="Pfam" id="PF00213">
    <property type="entry name" value="OSCP"/>
    <property type="match status" value="1"/>
</dbReference>
<evidence type="ECO:0000256" key="3">
    <source>
        <dbReference type="ARBA" id="ARBA00022781"/>
    </source>
</evidence>
<dbReference type="SUPFAM" id="SSF47928">
    <property type="entry name" value="N-terminal domain of the delta subunit of the F1F0-ATP synthase"/>
    <property type="match status" value="1"/>
</dbReference>
<keyword evidence="4 7" id="KW-0406">Ion transport</keyword>
<keyword evidence="3 7" id="KW-0375">Hydrogen ion transport</keyword>
<protein>
    <recommendedName>
        <fullName evidence="7">ATP synthase subunit delta</fullName>
    </recommendedName>
    <alternativeName>
        <fullName evidence="7">ATP synthase F(1) sector subunit delta</fullName>
    </alternativeName>
    <alternativeName>
        <fullName evidence="7">F-type ATPase subunit delta</fullName>
        <shortName evidence="7">F-ATPase subunit delta</shortName>
    </alternativeName>
</protein>
<dbReference type="GO" id="GO:0045259">
    <property type="term" value="C:proton-transporting ATP synthase complex"/>
    <property type="evidence" value="ECO:0007669"/>
    <property type="project" value="UniProtKB-KW"/>
</dbReference>
<organism evidence="8 9">
    <name type="scientific">Fluviicola chungangensis</name>
    <dbReference type="NCBI Taxonomy" id="2597671"/>
    <lineage>
        <taxon>Bacteria</taxon>
        <taxon>Pseudomonadati</taxon>
        <taxon>Bacteroidota</taxon>
        <taxon>Flavobacteriia</taxon>
        <taxon>Flavobacteriales</taxon>
        <taxon>Crocinitomicaceae</taxon>
        <taxon>Fluviicola</taxon>
    </lineage>
</organism>
<dbReference type="InterPro" id="IPR000711">
    <property type="entry name" value="ATPase_OSCP/dsu"/>
</dbReference>
<comment type="similarity">
    <text evidence="7">Belongs to the ATPase delta chain family.</text>
</comment>
<dbReference type="GO" id="GO:0046933">
    <property type="term" value="F:proton-transporting ATP synthase activity, rotational mechanism"/>
    <property type="evidence" value="ECO:0007669"/>
    <property type="project" value="UniProtKB-UniRule"/>
</dbReference>
<accession>A0A556N3G4</accession>
<evidence type="ECO:0000256" key="6">
    <source>
        <dbReference type="ARBA" id="ARBA00023310"/>
    </source>
</evidence>
<dbReference type="HAMAP" id="MF_01416">
    <property type="entry name" value="ATP_synth_delta_bact"/>
    <property type="match status" value="1"/>
</dbReference>
<evidence type="ECO:0000256" key="1">
    <source>
        <dbReference type="ARBA" id="ARBA00004370"/>
    </source>
</evidence>
<comment type="function">
    <text evidence="7">This protein is part of the stalk that links CF(0) to CF(1). It either transmits conformational changes from CF(0) to CF(1) or is implicated in proton conduction.</text>
</comment>
<evidence type="ECO:0000313" key="8">
    <source>
        <dbReference type="EMBL" id="TSJ46764.1"/>
    </source>
</evidence>
<proteinExistence type="inferred from homology"/>
<dbReference type="NCBIfam" id="TIGR01145">
    <property type="entry name" value="ATP_synt_delta"/>
    <property type="match status" value="1"/>
</dbReference>
<dbReference type="AlphaFoldDB" id="A0A556N3G4"/>
<keyword evidence="9" id="KW-1185">Reference proteome</keyword>